<dbReference type="GO" id="GO:0005524">
    <property type="term" value="F:ATP binding"/>
    <property type="evidence" value="ECO:0007669"/>
    <property type="project" value="UniProtKB-KW"/>
</dbReference>
<dbReference type="GO" id="GO:0003887">
    <property type="term" value="F:DNA-directed DNA polymerase activity"/>
    <property type="evidence" value="ECO:0007669"/>
    <property type="project" value="UniProtKB-KW"/>
</dbReference>
<evidence type="ECO:0000256" key="3">
    <source>
        <dbReference type="ARBA" id="ARBA00022598"/>
    </source>
</evidence>
<accession>A0A022KY11</accession>
<keyword evidence="18" id="KW-0511">Multifunctional enzyme</keyword>
<evidence type="ECO:0000256" key="8">
    <source>
        <dbReference type="ARBA" id="ARBA00022741"/>
    </source>
</evidence>
<dbReference type="Pfam" id="PF13298">
    <property type="entry name" value="LigD_N"/>
    <property type="match status" value="1"/>
</dbReference>
<dbReference type="InterPro" id="IPR012309">
    <property type="entry name" value="DNA_ligase_ATP-dep_C"/>
</dbReference>
<evidence type="ECO:0000256" key="20">
    <source>
        <dbReference type="ARBA" id="ARBA00034003"/>
    </source>
</evidence>
<evidence type="ECO:0000256" key="10">
    <source>
        <dbReference type="ARBA" id="ARBA00022801"/>
    </source>
</evidence>
<dbReference type="InterPro" id="IPR033649">
    <property type="entry name" value="MtLigD_Pol-like"/>
</dbReference>
<dbReference type="Pfam" id="PF04679">
    <property type="entry name" value="DNA_ligase_A_C"/>
    <property type="match status" value="1"/>
</dbReference>
<dbReference type="PROSITE" id="PS50160">
    <property type="entry name" value="DNA_LIGASE_A3"/>
    <property type="match status" value="1"/>
</dbReference>
<keyword evidence="14" id="KW-0238">DNA-binding</keyword>
<evidence type="ECO:0000256" key="22">
    <source>
        <dbReference type="ARBA" id="ARBA00049990"/>
    </source>
</evidence>
<evidence type="ECO:0000256" key="4">
    <source>
        <dbReference type="ARBA" id="ARBA00022679"/>
    </source>
</evidence>
<evidence type="ECO:0000256" key="6">
    <source>
        <dbReference type="ARBA" id="ARBA00022722"/>
    </source>
</evidence>
<evidence type="ECO:0000256" key="16">
    <source>
        <dbReference type="ARBA" id="ARBA00023204"/>
    </source>
</evidence>
<dbReference type="STRING" id="1249481.D641_0107120"/>
<gene>
    <name evidence="25" type="ORF">D641_0107120</name>
</gene>
<comment type="similarity">
    <text evidence="22">In the N-terminal section; belongs to the LigD polymerase family.</text>
</comment>
<protein>
    <recommendedName>
        <fullName evidence="2">DNA ligase (ATP)</fullName>
        <ecNumber evidence="2">6.5.1.1</ecNumber>
    </recommendedName>
    <alternativeName>
        <fullName evidence="19">NHEJ DNA polymerase</fullName>
    </alternativeName>
</protein>
<dbReference type="InterPro" id="IPR016059">
    <property type="entry name" value="DNA_ligase_ATP-dep_CS"/>
</dbReference>
<keyword evidence="4" id="KW-0808">Transferase</keyword>
<dbReference type="Pfam" id="PF21686">
    <property type="entry name" value="LigD_Prim-Pol"/>
    <property type="match status" value="1"/>
</dbReference>
<keyword evidence="6" id="KW-0540">Nuclease</keyword>
<keyword evidence="13" id="KW-0239">DNA-directed DNA polymerase</keyword>
<dbReference type="InterPro" id="IPR012340">
    <property type="entry name" value="NA-bd_OB-fold"/>
</dbReference>
<dbReference type="Gene3D" id="2.40.50.140">
    <property type="entry name" value="Nucleic acid-binding proteins"/>
    <property type="match status" value="1"/>
</dbReference>
<proteinExistence type="inferred from homology"/>
<keyword evidence="9" id="KW-0227">DNA damage</keyword>
<sequence length="865" mass="94981">MATGEQQVEVDGHTLKVSNLDKVMYPVTGTTKGEVIDYYLRIGEVMIPQVTRRPATRKRWVDGVGTEEKPGQVFFRKDLEDSAPDWVPRAAIEHRSGTSTYPLIDQPAVLVWLAQLAALEIHTPQWRFDDDGAPHNPDRLVLDLDPGDGTALADCAQVAQWCREILDDMGLATYPVTSGSKGIHLYAPLDGSSSAQDVSAVAHELARALEADHPDEVVSDMKKTLRRGKVLVDWSQNNGSKTTVAPYSLRGRSHPTVAAPRTWEEIEDPHLAQLEFTEVLARVEDGQDPIAPLGVDTEADGSSAGRARDRLEVYRSKRDPEKTPEPVPAPPGSEQAEDSPASTAAREALESTAPMFVIQEHHASSLHWDFRLENHGVLVSWAVPKGPPLETDVNRLAVQTEDHPLEYGTFEGTIPKDEYGGGEVTIWDAGTIEIEKWHEGKEVIVVVHGRHDGGLGGVPRRYAFIRTGGMGRKKGNSAAAKEKAENNWLLHLMKDQPEPGTPAPDDAPPAGRASDSPSTDDAAGTGSRRPAPADSTGAEMDEPIAPMLATAGLRSDIRDEDEWAFEMKWDGVRVIATVLGEQVRLTSRNGKDLTATFPELAELVEAIDPEVREAGQTVIDGEIVALDANDRPSFGRLQQRLGLTAEADVTAARKQVEAYLMAFDLLQRGGDSLLRTPYQERREALFETLTATDHVHLPPADHGDVDHAIDLSQQLRLEGVMAKKETGIYQAGKRSRTWIKIKNARHQEVVVIGWRHGKGSRSSTVGSLLVAVPDTDGELRYAGRVGTGFSDRDLERAADMLGSRVRKTPPADDVPAADRRDATWVRADLVGEVQYGELTEDGRLRHPVWRGWRPDKDADEVRWEE</sequence>
<comment type="cofactor">
    <cofactor evidence="1">
        <name>Mn(2+)</name>
        <dbReference type="ChEBI" id="CHEBI:29035"/>
    </cofactor>
</comment>
<evidence type="ECO:0000256" key="12">
    <source>
        <dbReference type="ARBA" id="ARBA00022840"/>
    </source>
</evidence>
<dbReference type="OrthoDB" id="9802472at2"/>
<dbReference type="InterPro" id="IPR014144">
    <property type="entry name" value="LigD_PE_domain"/>
</dbReference>
<evidence type="ECO:0000256" key="2">
    <source>
        <dbReference type="ARBA" id="ARBA00012727"/>
    </source>
</evidence>
<keyword evidence="10" id="KW-0378">Hydrolase</keyword>
<comment type="caution">
    <text evidence="25">The sequence shown here is derived from an EMBL/GenBank/DDBJ whole genome shotgun (WGS) entry which is preliminary data.</text>
</comment>
<feature type="region of interest" description="Disordered" evidence="23">
    <location>
        <begin position="288"/>
        <end position="345"/>
    </location>
</feature>
<dbReference type="InterPro" id="IPR012310">
    <property type="entry name" value="DNA_ligase_ATP-dep_cent"/>
</dbReference>
<evidence type="ECO:0000256" key="7">
    <source>
        <dbReference type="ARBA" id="ARBA00022723"/>
    </source>
</evidence>
<dbReference type="CDD" id="cd07906">
    <property type="entry name" value="Adenylation_DNA_ligase_LigD_LigC"/>
    <property type="match status" value="1"/>
</dbReference>
<keyword evidence="8" id="KW-0547">Nucleotide-binding</keyword>
<evidence type="ECO:0000256" key="13">
    <source>
        <dbReference type="ARBA" id="ARBA00022932"/>
    </source>
</evidence>
<dbReference type="SUPFAM" id="SSF50249">
    <property type="entry name" value="Nucleic acid-binding proteins"/>
    <property type="match status" value="1"/>
</dbReference>
<evidence type="ECO:0000259" key="24">
    <source>
        <dbReference type="PROSITE" id="PS50160"/>
    </source>
</evidence>
<dbReference type="RefSeq" id="WP_017824958.1">
    <property type="nucleotide sequence ID" value="NZ_KB403093.1"/>
</dbReference>
<dbReference type="HOGENOM" id="CLU_008325_2_1_11"/>
<dbReference type="AlphaFoldDB" id="A0A022KY11"/>
<dbReference type="NCBIfam" id="NF007210">
    <property type="entry name" value="PRK09632.1"/>
    <property type="match status" value="1"/>
</dbReference>
<keyword evidence="3 25" id="KW-0436">Ligase</keyword>
<feature type="region of interest" description="Disordered" evidence="23">
    <location>
        <begin position="494"/>
        <end position="544"/>
    </location>
</feature>
<dbReference type="CDD" id="cd07971">
    <property type="entry name" value="OBF_DNA_ligase_LigD"/>
    <property type="match status" value="1"/>
</dbReference>
<reference evidence="25 26" key="1">
    <citation type="journal article" date="2013" name="Genome Announc.">
        <title>Draft genome sequence of an Actinobacterium, Brachybacterium muris strain UCD-AY4.</title>
        <authorList>
            <person name="Lo J.R."/>
            <person name="Lang J.M."/>
            <person name="Darling A.E."/>
            <person name="Eisen J.A."/>
            <person name="Coil D.A."/>
        </authorList>
    </citation>
    <scope>NUCLEOTIDE SEQUENCE [LARGE SCALE GENOMIC DNA]</scope>
    <source>
        <strain evidence="25 26">UCD-AY4</strain>
    </source>
</reference>
<keyword evidence="26" id="KW-1185">Reference proteome</keyword>
<dbReference type="InterPro" id="IPR014146">
    <property type="entry name" value="LigD_ligase_dom"/>
</dbReference>
<dbReference type="CDD" id="cd04863">
    <property type="entry name" value="MtLigD_Pol_like"/>
    <property type="match status" value="1"/>
</dbReference>
<dbReference type="GO" id="GO:0003910">
    <property type="term" value="F:DNA ligase (ATP) activity"/>
    <property type="evidence" value="ECO:0007669"/>
    <property type="project" value="UniProtKB-EC"/>
</dbReference>
<dbReference type="Pfam" id="PF01068">
    <property type="entry name" value="DNA_ligase_A_M"/>
    <property type="match status" value="1"/>
</dbReference>
<comment type="similarity">
    <text evidence="21">In the C-terminal section; belongs to the ATP-dependent DNA ligase family.</text>
</comment>
<evidence type="ECO:0000313" key="25">
    <source>
        <dbReference type="EMBL" id="EYT49600.1"/>
    </source>
</evidence>
<dbReference type="PANTHER" id="PTHR42705">
    <property type="entry name" value="BIFUNCTIONAL NON-HOMOLOGOUS END JOINING PROTEIN LIGD"/>
    <property type="match status" value="1"/>
</dbReference>
<dbReference type="EC" id="6.5.1.1" evidence="2"/>
<evidence type="ECO:0000256" key="23">
    <source>
        <dbReference type="SAM" id="MobiDB-lite"/>
    </source>
</evidence>
<feature type="compositionally biased region" description="Low complexity" evidence="23">
    <location>
        <begin position="508"/>
        <end position="517"/>
    </location>
</feature>
<evidence type="ECO:0000256" key="9">
    <source>
        <dbReference type="ARBA" id="ARBA00022763"/>
    </source>
</evidence>
<keyword evidence="17" id="KW-0464">Manganese</keyword>
<dbReference type="Gene3D" id="3.90.920.10">
    <property type="entry name" value="DNA primase, PRIM domain"/>
    <property type="match status" value="1"/>
</dbReference>
<comment type="catalytic activity">
    <reaction evidence="20">
        <text>ATP + (deoxyribonucleotide)n-3'-hydroxyl + 5'-phospho-(deoxyribonucleotide)m = (deoxyribonucleotide)n+m + AMP + diphosphate.</text>
        <dbReference type="EC" id="6.5.1.1"/>
    </reaction>
</comment>
<keyword evidence="11" id="KW-0269">Exonuclease</keyword>
<dbReference type="GO" id="GO:0006310">
    <property type="term" value="P:DNA recombination"/>
    <property type="evidence" value="ECO:0007669"/>
    <property type="project" value="UniProtKB-KW"/>
</dbReference>
<evidence type="ECO:0000256" key="5">
    <source>
        <dbReference type="ARBA" id="ARBA00022695"/>
    </source>
</evidence>
<organism evidence="25 26">
    <name type="scientific">Brachybacterium muris UCD-AY4</name>
    <dbReference type="NCBI Taxonomy" id="1249481"/>
    <lineage>
        <taxon>Bacteria</taxon>
        <taxon>Bacillati</taxon>
        <taxon>Actinomycetota</taxon>
        <taxon>Actinomycetes</taxon>
        <taxon>Micrococcales</taxon>
        <taxon>Dermabacteraceae</taxon>
        <taxon>Brachybacterium</taxon>
    </lineage>
</organism>
<feature type="domain" description="ATP-dependent DNA ligase family profile" evidence="24">
    <location>
        <begin position="651"/>
        <end position="774"/>
    </location>
</feature>
<feature type="compositionally biased region" description="Basic and acidic residues" evidence="23">
    <location>
        <begin position="306"/>
        <end position="324"/>
    </location>
</feature>
<evidence type="ECO:0000256" key="18">
    <source>
        <dbReference type="ARBA" id="ARBA00023268"/>
    </source>
</evidence>
<evidence type="ECO:0000256" key="19">
    <source>
        <dbReference type="ARBA" id="ARBA00029943"/>
    </source>
</evidence>
<dbReference type="NCBIfam" id="TIGR02779">
    <property type="entry name" value="NHEJ_ligase_lig"/>
    <property type="match status" value="1"/>
</dbReference>
<keyword evidence="15" id="KW-0233">DNA recombination</keyword>
<keyword evidence="7" id="KW-0479">Metal-binding</keyword>
<dbReference type="GO" id="GO:0006281">
    <property type="term" value="P:DNA repair"/>
    <property type="evidence" value="ECO:0007669"/>
    <property type="project" value="UniProtKB-KW"/>
</dbReference>
<name>A0A022KY11_9MICO</name>
<evidence type="ECO:0000256" key="14">
    <source>
        <dbReference type="ARBA" id="ARBA00023125"/>
    </source>
</evidence>
<keyword evidence="5" id="KW-0548">Nucleotidyltransferase</keyword>
<dbReference type="PROSITE" id="PS00333">
    <property type="entry name" value="DNA_LIGASE_A2"/>
    <property type="match status" value="1"/>
</dbReference>
<dbReference type="Proteomes" id="UP000019754">
    <property type="component" value="Unassembled WGS sequence"/>
</dbReference>
<dbReference type="NCBIfam" id="TIGR02778">
    <property type="entry name" value="ligD_pol"/>
    <property type="match status" value="1"/>
</dbReference>
<dbReference type="InterPro" id="IPR014145">
    <property type="entry name" value="LigD_pol_dom"/>
</dbReference>
<dbReference type="GO" id="GO:0046872">
    <property type="term" value="F:metal ion binding"/>
    <property type="evidence" value="ECO:0007669"/>
    <property type="project" value="UniProtKB-KW"/>
</dbReference>
<evidence type="ECO:0000313" key="26">
    <source>
        <dbReference type="Proteomes" id="UP000019754"/>
    </source>
</evidence>
<keyword evidence="12" id="KW-0067">ATP-binding</keyword>
<dbReference type="Gene3D" id="3.30.1490.70">
    <property type="match status" value="1"/>
</dbReference>
<keyword evidence="16" id="KW-0234">DNA repair</keyword>
<evidence type="ECO:0000256" key="11">
    <source>
        <dbReference type="ARBA" id="ARBA00022839"/>
    </source>
</evidence>
<dbReference type="EMBL" id="AORC01000008">
    <property type="protein sequence ID" value="EYT49600.1"/>
    <property type="molecule type" value="Genomic_DNA"/>
</dbReference>
<evidence type="ECO:0000256" key="15">
    <source>
        <dbReference type="ARBA" id="ARBA00023172"/>
    </source>
</evidence>
<evidence type="ECO:0000256" key="1">
    <source>
        <dbReference type="ARBA" id="ARBA00001936"/>
    </source>
</evidence>
<dbReference type="SUPFAM" id="SSF56091">
    <property type="entry name" value="DNA ligase/mRNA capping enzyme, catalytic domain"/>
    <property type="match status" value="1"/>
</dbReference>
<dbReference type="PANTHER" id="PTHR42705:SF2">
    <property type="entry name" value="BIFUNCTIONAL NON-HOMOLOGOUS END JOINING PROTEIN LIGD"/>
    <property type="match status" value="1"/>
</dbReference>
<evidence type="ECO:0000256" key="21">
    <source>
        <dbReference type="ARBA" id="ARBA00049981"/>
    </source>
</evidence>
<dbReference type="GO" id="GO:0004527">
    <property type="term" value="F:exonuclease activity"/>
    <property type="evidence" value="ECO:0007669"/>
    <property type="project" value="UniProtKB-KW"/>
</dbReference>
<dbReference type="Gene3D" id="3.30.470.30">
    <property type="entry name" value="DNA ligase/mRNA capping enzyme"/>
    <property type="match status" value="1"/>
</dbReference>
<dbReference type="GO" id="GO:0003677">
    <property type="term" value="F:DNA binding"/>
    <property type="evidence" value="ECO:0007669"/>
    <property type="project" value="UniProtKB-KW"/>
</dbReference>
<dbReference type="InterPro" id="IPR052171">
    <property type="entry name" value="NHEJ_LigD"/>
</dbReference>
<evidence type="ECO:0000256" key="17">
    <source>
        <dbReference type="ARBA" id="ARBA00023211"/>
    </source>
</evidence>